<evidence type="ECO:0008006" key="16">
    <source>
        <dbReference type="Google" id="ProtNLM"/>
    </source>
</evidence>
<evidence type="ECO:0000256" key="6">
    <source>
        <dbReference type="ARBA" id="ARBA00022723"/>
    </source>
</evidence>
<dbReference type="AlphaFoldDB" id="A0A8H3BHL8"/>
<gene>
    <name evidence="14" type="ORF">RDB_LOCUS153976</name>
</gene>
<dbReference type="Proteomes" id="UP000663846">
    <property type="component" value="Unassembled WGS sequence"/>
</dbReference>
<keyword evidence="4" id="KW-0963">Cytoplasm</keyword>
<keyword evidence="10" id="KW-0812">Transmembrane</keyword>
<evidence type="ECO:0000256" key="1">
    <source>
        <dbReference type="ARBA" id="ARBA00001947"/>
    </source>
</evidence>
<feature type="transmembrane region" description="Helical" evidence="10">
    <location>
        <begin position="511"/>
        <end position="531"/>
    </location>
</feature>
<sequence length="1041" mass="114158">MPARSPMGRMIPNPERHTVAVTASMHIFGHDGNFRTLSSPLHLTSTSLNSSLSQTTTIMFSSLFSGPVDPKAQNFHPAVTSKTSTGELFSKLEPKDTEWTCAGGFVTETQTWYNFLEDGTLIWCQIIHSAVGLWYPQIQFTCRIFNPTTKETTWKSINVTNFVTPPPGKDKRSSKSDQFTVTHGAGTGEFAEQYTINSNLGDDLQLGLVISRLASAEGFKVGRGESFFGPDVSKPEGYVVHRFWPRTKCTGHIIKSGQAIEAKGVGMFVHAIQGMRPNLVASRWNFANFQSKDEEVSAIQMEFTTIRAYGREGAGSGGVSVNIGGVVVGGKLVTVTGETKWTGETPAPDAPVQSRAVHLERVSDPETGYKQPSQIHYTWQAPGIGDTATVKAEIKSDVGTPNAPKGLVYKVDVLGEIPAALKMVISYAAGTKPYIYQWLNPASLSVTGPESLVPGGSKTINALQIRAALFHASRPNQGLPFVWLVSVLKASQPPNAYCNPIHHSDVQTSTALAFAQTAGRITMSLLPVIFLKLKFASRFLRKVPADHPHYAQKREKILRVRWKLWVAMGVLVVVPLTLFVSAILASLERTPLTGRVRLIMLSAEEEEEIARELKGAGWYTSVAQILVNASPSGTMPRVIPPDDWRWNWVEQTLRQLERAIPKLQEHSDNPAAWYAAWVKEHPGATHVHLEGPEWKTTGPIPPPPQYPLIPRPRVAQLLHEIPVSPTVEGHKHGHGHHHSPHAQLGPPYSLLLVDLPESNALSYGFGGDGGGGIVVYSGFLDEVLGSANKPSSQPKSESKSWLNTLFFAPDTTPKSNEPPQPTPEQTKKLATLLAHELSHLLLSHHLETLSSGTIFLPSVIGIVSDVVRVLLFPITMVMGPFVNDAVANFTKVGLDDIARSGSTCQSRELEFEADIVSARILACAGFDPQCAVEFWEGRQLSPPTSQPPPNTDISQRVVTPLPSVPGTFWTSRSATGEDDSHPLDQARVHKLRKELRRWEREKAYAMGKMKIDSWARGACEASVKGLKWKLEKRACKDQNWE</sequence>
<feature type="domain" description="Svf1-like C-terminal" evidence="13">
    <location>
        <begin position="275"/>
        <end position="451"/>
    </location>
</feature>
<evidence type="ECO:0000256" key="4">
    <source>
        <dbReference type="ARBA" id="ARBA00022490"/>
    </source>
</evidence>
<evidence type="ECO:0000256" key="10">
    <source>
        <dbReference type="SAM" id="Phobius"/>
    </source>
</evidence>
<comment type="similarity">
    <text evidence="3">Belongs to the SVF1 family.</text>
</comment>
<dbReference type="SUPFAM" id="SSF159245">
    <property type="entry name" value="AttH-like"/>
    <property type="match status" value="1"/>
</dbReference>
<evidence type="ECO:0000256" key="2">
    <source>
        <dbReference type="ARBA" id="ARBA00004496"/>
    </source>
</evidence>
<keyword evidence="6" id="KW-0479">Metal-binding</keyword>
<proteinExistence type="inferred from homology"/>
<evidence type="ECO:0000313" key="14">
    <source>
        <dbReference type="EMBL" id="CAE6457152.1"/>
    </source>
</evidence>
<dbReference type="GO" id="GO:0005737">
    <property type="term" value="C:cytoplasm"/>
    <property type="evidence" value="ECO:0007669"/>
    <property type="project" value="UniProtKB-SubCell"/>
</dbReference>
<dbReference type="GO" id="GO:0006508">
    <property type="term" value="P:proteolysis"/>
    <property type="evidence" value="ECO:0007669"/>
    <property type="project" value="UniProtKB-KW"/>
</dbReference>
<dbReference type="InterPro" id="IPR033394">
    <property type="entry name" value="Svf1-like_C"/>
</dbReference>
<organism evidence="14 15">
    <name type="scientific">Rhizoctonia solani</name>
    <dbReference type="NCBI Taxonomy" id="456999"/>
    <lineage>
        <taxon>Eukaryota</taxon>
        <taxon>Fungi</taxon>
        <taxon>Dikarya</taxon>
        <taxon>Basidiomycota</taxon>
        <taxon>Agaricomycotina</taxon>
        <taxon>Agaricomycetes</taxon>
        <taxon>Cantharellales</taxon>
        <taxon>Ceratobasidiaceae</taxon>
        <taxon>Rhizoctonia</taxon>
    </lineage>
</organism>
<keyword evidence="10" id="KW-0472">Membrane</keyword>
<evidence type="ECO:0000256" key="3">
    <source>
        <dbReference type="ARBA" id="ARBA00009069"/>
    </source>
</evidence>
<dbReference type="GO" id="GO:0046872">
    <property type="term" value="F:metal ion binding"/>
    <property type="evidence" value="ECO:0007669"/>
    <property type="project" value="UniProtKB-KW"/>
</dbReference>
<reference evidence="14" key="1">
    <citation type="submission" date="2021-01" db="EMBL/GenBank/DDBJ databases">
        <authorList>
            <person name="Kaushik A."/>
        </authorList>
    </citation>
    <scope>NUCLEOTIDE SEQUENCE</scope>
    <source>
        <strain evidence="14">AG1-1C</strain>
    </source>
</reference>
<evidence type="ECO:0000256" key="7">
    <source>
        <dbReference type="ARBA" id="ARBA00022801"/>
    </source>
</evidence>
<accession>A0A8H3BHL8</accession>
<comment type="subcellular location">
    <subcellularLocation>
        <location evidence="2">Cytoplasm</location>
    </subcellularLocation>
</comment>
<feature type="domain" description="Peptidase M48" evidence="11">
    <location>
        <begin position="747"/>
        <end position="994"/>
    </location>
</feature>
<evidence type="ECO:0000256" key="9">
    <source>
        <dbReference type="ARBA" id="ARBA00023049"/>
    </source>
</evidence>
<name>A0A8H3BHL8_9AGAM</name>
<evidence type="ECO:0000313" key="15">
    <source>
        <dbReference type="Proteomes" id="UP000663846"/>
    </source>
</evidence>
<evidence type="ECO:0000256" key="5">
    <source>
        <dbReference type="ARBA" id="ARBA00022670"/>
    </source>
</evidence>
<dbReference type="GO" id="GO:0004222">
    <property type="term" value="F:metalloendopeptidase activity"/>
    <property type="evidence" value="ECO:0007669"/>
    <property type="project" value="InterPro"/>
</dbReference>
<dbReference type="Pfam" id="PF17187">
    <property type="entry name" value="Svf1_C"/>
    <property type="match status" value="1"/>
</dbReference>
<keyword evidence="10" id="KW-1133">Transmembrane helix</keyword>
<comment type="caution">
    <text evidence="14">The sequence shown here is derived from an EMBL/GenBank/DDBJ whole genome shotgun (WGS) entry which is preliminary data.</text>
</comment>
<dbReference type="InterPro" id="IPR013931">
    <property type="entry name" value="Svf1-like_N"/>
</dbReference>
<protein>
    <recommendedName>
        <fullName evidence="16">Peptidase M48 domain-containing protein</fullName>
    </recommendedName>
</protein>
<dbReference type="GO" id="GO:0006979">
    <property type="term" value="P:response to oxidative stress"/>
    <property type="evidence" value="ECO:0007669"/>
    <property type="project" value="InterPro"/>
</dbReference>
<keyword evidence="7" id="KW-0378">Hydrolase</keyword>
<dbReference type="EMBL" id="CAJMWS010000657">
    <property type="protein sequence ID" value="CAE6457152.1"/>
    <property type="molecule type" value="Genomic_DNA"/>
</dbReference>
<dbReference type="Pfam" id="PF08622">
    <property type="entry name" value="Svf1"/>
    <property type="match status" value="1"/>
</dbReference>
<evidence type="ECO:0000259" key="13">
    <source>
        <dbReference type="Pfam" id="PF17187"/>
    </source>
</evidence>
<keyword evidence="5" id="KW-0645">Protease</keyword>
<comment type="cofactor">
    <cofactor evidence="1">
        <name>Zn(2+)</name>
        <dbReference type="ChEBI" id="CHEBI:29105"/>
    </cofactor>
</comment>
<dbReference type="PANTHER" id="PTHR47107:SF1">
    <property type="entry name" value="CERAMIDE-BINDING PROTEIN SVF1-RELATED"/>
    <property type="match status" value="1"/>
</dbReference>
<dbReference type="InterPro" id="IPR051385">
    <property type="entry name" value="Ceramide-binding_SVF1"/>
</dbReference>
<dbReference type="PANTHER" id="PTHR47107">
    <property type="entry name" value="SVF1-LIKE PROTEIN YDR222W-RELATED"/>
    <property type="match status" value="1"/>
</dbReference>
<evidence type="ECO:0000256" key="8">
    <source>
        <dbReference type="ARBA" id="ARBA00022833"/>
    </source>
</evidence>
<feature type="transmembrane region" description="Helical" evidence="10">
    <location>
        <begin position="564"/>
        <end position="587"/>
    </location>
</feature>
<feature type="domain" description="Svf1-like N-terminal" evidence="12">
    <location>
        <begin position="107"/>
        <end position="273"/>
    </location>
</feature>
<dbReference type="Pfam" id="PF01435">
    <property type="entry name" value="Peptidase_M48"/>
    <property type="match status" value="1"/>
</dbReference>
<keyword evidence="8" id="KW-0862">Zinc</keyword>
<evidence type="ECO:0000259" key="11">
    <source>
        <dbReference type="Pfam" id="PF01435"/>
    </source>
</evidence>
<evidence type="ECO:0000259" key="12">
    <source>
        <dbReference type="Pfam" id="PF08622"/>
    </source>
</evidence>
<dbReference type="InterPro" id="IPR001915">
    <property type="entry name" value="Peptidase_M48"/>
</dbReference>
<keyword evidence="9" id="KW-0482">Metalloprotease</keyword>